<dbReference type="PIRSF" id="PIRSF001438">
    <property type="entry name" value="4pyrrol_synth_OHMeBilane_synth"/>
    <property type="match status" value="1"/>
</dbReference>
<reference evidence="12 13" key="1">
    <citation type="journal article" date="2014" name="Antonie Van Leeuwenhoek">
        <title>Hyphomonas beringensis sp. nov. and Hyphomonas chukchiensis sp. nov., isolated from surface seawater of the Bering Sea and Chukchi Sea.</title>
        <authorList>
            <person name="Li C."/>
            <person name="Lai Q."/>
            <person name="Li G."/>
            <person name="Dong C."/>
            <person name="Wang J."/>
            <person name="Liao Y."/>
            <person name="Shao Z."/>
        </authorList>
    </citation>
    <scope>NUCLEOTIDE SEQUENCE [LARGE SCALE GENOMIC DNA]</scope>
    <source>
        <strain evidence="12 13">25B14_1</strain>
    </source>
</reference>
<dbReference type="eggNOG" id="COG0181">
    <property type="taxonomic scope" value="Bacteria"/>
</dbReference>
<dbReference type="EC" id="2.5.1.61" evidence="9"/>
<keyword evidence="13" id="KW-1185">Reference proteome</keyword>
<dbReference type="Gene3D" id="3.40.190.10">
    <property type="entry name" value="Periplasmic binding protein-like II"/>
    <property type="match status" value="2"/>
</dbReference>
<dbReference type="Pfam" id="PF01379">
    <property type="entry name" value="Porphobil_deam"/>
    <property type="match status" value="1"/>
</dbReference>
<dbReference type="GO" id="GO:0006782">
    <property type="term" value="P:protoporphyrinogen IX biosynthetic process"/>
    <property type="evidence" value="ECO:0007669"/>
    <property type="project" value="UniProtKB-UniPathway"/>
</dbReference>
<evidence type="ECO:0000256" key="4">
    <source>
        <dbReference type="ARBA" id="ARBA00005638"/>
    </source>
</evidence>
<dbReference type="PANTHER" id="PTHR11557:SF0">
    <property type="entry name" value="PORPHOBILINOGEN DEAMINASE"/>
    <property type="match status" value="1"/>
</dbReference>
<dbReference type="InterPro" id="IPR022417">
    <property type="entry name" value="Porphobilin_deaminase_N"/>
</dbReference>
<dbReference type="InterPro" id="IPR022419">
    <property type="entry name" value="Porphobilin_deaminase_cofac_BS"/>
</dbReference>
<evidence type="ECO:0000256" key="2">
    <source>
        <dbReference type="ARBA" id="ARBA00002869"/>
    </source>
</evidence>
<dbReference type="GO" id="GO:0004418">
    <property type="term" value="F:hydroxymethylbilane synthase activity"/>
    <property type="evidence" value="ECO:0007669"/>
    <property type="project" value="UniProtKB-UniRule"/>
</dbReference>
<comment type="subunit">
    <text evidence="5">Monomer.</text>
</comment>
<dbReference type="FunFam" id="3.40.190.10:FF:000005">
    <property type="entry name" value="Porphobilinogen deaminase"/>
    <property type="match status" value="1"/>
</dbReference>
<evidence type="ECO:0000256" key="9">
    <source>
        <dbReference type="NCBIfam" id="TIGR00212"/>
    </source>
</evidence>
<keyword evidence="6" id="KW-0808">Transferase</keyword>
<dbReference type="SUPFAM" id="SSF54782">
    <property type="entry name" value="Porphobilinogen deaminase (hydroxymethylbilane synthase), C-terminal domain"/>
    <property type="match status" value="1"/>
</dbReference>
<dbReference type="PROSITE" id="PS00533">
    <property type="entry name" value="PORPHOBILINOGEN_DEAM"/>
    <property type="match status" value="1"/>
</dbReference>
<comment type="similarity">
    <text evidence="4">Belongs to the HMBS family.</text>
</comment>
<comment type="caution">
    <text evidence="12">The sequence shown here is derived from an EMBL/GenBank/DDBJ whole genome shotgun (WGS) entry which is preliminary data.</text>
</comment>
<organism evidence="12 13">
    <name type="scientific">Hyphomonas beringensis</name>
    <dbReference type="NCBI Taxonomy" id="1280946"/>
    <lineage>
        <taxon>Bacteria</taxon>
        <taxon>Pseudomonadati</taxon>
        <taxon>Pseudomonadota</taxon>
        <taxon>Alphaproteobacteria</taxon>
        <taxon>Hyphomonadales</taxon>
        <taxon>Hyphomonadaceae</taxon>
        <taxon>Hyphomonas</taxon>
    </lineage>
</organism>
<evidence type="ECO:0000259" key="11">
    <source>
        <dbReference type="Pfam" id="PF03900"/>
    </source>
</evidence>
<accession>A0A062U7C2</accession>
<evidence type="ECO:0000256" key="8">
    <source>
        <dbReference type="ARBA" id="ARBA00048169"/>
    </source>
</evidence>
<dbReference type="Pfam" id="PF03900">
    <property type="entry name" value="Porphobil_deamC"/>
    <property type="match status" value="1"/>
</dbReference>
<dbReference type="STRING" id="1280946.HY29_09265"/>
<dbReference type="SUPFAM" id="SSF53850">
    <property type="entry name" value="Periplasmic binding protein-like II"/>
    <property type="match status" value="1"/>
</dbReference>
<evidence type="ECO:0000313" key="12">
    <source>
        <dbReference type="EMBL" id="KCZ56231.1"/>
    </source>
</evidence>
<dbReference type="AlphaFoldDB" id="A0A062U7C2"/>
<evidence type="ECO:0000256" key="7">
    <source>
        <dbReference type="ARBA" id="ARBA00023244"/>
    </source>
</evidence>
<dbReference type="UniPathway" id="UPA00251">
    <property type="reaction ID" value="UER00319"/>
</dbReference>
<evidence type="ECO:0000256" key="3">
    <source>
        <dbReference type="ARBA" id="ARBA00004735"/>
    </source>
</evidence>
<dbReference type="EMBL" id="AWFF01000025">
    <property type="protein sequence ID" value="KCZ56231.1"/>
    <property type="molecule type" value="Genomic_DNA"/>
</dbReference>
<feature type="domain" description="Porphobilinogen deaminase N-terminal" evidence="10">
    <location>
        <begin position="1"/>
        <end position="203"/>
    </location>
</feature>
<dbReference type="GO" id="GO:0005737">
    <property type="term" value="C:cytoplasm"/>
    <property type="evidence" value="ECO:0007669"/>
    <property type="project" value="UniProtKB-UniRule"/>
</dbReference>
<sequence length="309" mass="33023">MRIGTRGSPLALVQARQVAAALEIHSGGALRGEIVTFTTSGDQLTTERLINSGGKGLFTRELDAALSRGEVDVTVHSLKDVPSVLPEGQRFVAFPEREDAREGFLSSKYTSLAELPEGAKVGTASLRREAQTLARRPDLEIVTFRGNVATRMRKLEEGLADATYLAMAGLTRLGMSHVAHPIPLEEMLPAAAQGIVGVVARDDLPEDAAEAFDKMNYKQSEAAAYMERAFLAALDGSCRTPIAAHTFDRGEEWFLSGEVLALDGKEKWSASGSCPKSATHEQMAALGAGLAAQIRESAGGRLPAFGETW</sequence>
<dbReference type="NCBIfam" id="TIGR00212">
    <property type="entry name" value="hemC"/>
    <property type="match status" value="1"/>
</dbReference>
<dbReference type="Proteomes" id="UP000027037">
    <property type="component" value="Unassembled WGS sequence"/>
</dbReference>
<comment type="function">
    <text evidence="2">Tetrapolymerization of the monopyrrole PBG into the hydroxymethylbilane pre-uroporphyrinogen in several discrete steps.</text>
</comment>
<feature type="domain" description="Porphobilinogen deaminase C-terminal" evidence="11">
    <location>
        <begin position="224"/>
        <end position="294"/>
    </location>
</feature>
<name>A0A062U7C2_9PROT</name>
<dbReference type="PANTHER" id="PTHR11557">
    <property type="entry name" value="PORPHOBILINOGEN DEAMINASE"/>
    <property type="match status" value="1"/>
</dbReference>
<proteinExistence type="inferred from homology"/>
<dbReference type="PRINTS" id="PR00151">
    <property type="entry name" value="PORPHBDMNASE"/>
</dbReference>
<protein>
    <recommendedName>
        <fullName evidence="9">Hydroxymethylbilane synthase</fullName>
        <ecNumber evidence="9">2.5.1.61</ecNumber>
    </recommendedName>
</protein>
<dbReference type="Gene3D" id="3.30.160.40">
    <property type="entry name" value="Porphobilinogen deaminase, C-terminal domain"/>
    <property type="match status" value="1"/>
</dbReference>
<comment type="catalytic activity">
    <reaction evidence="8">
        <text>4 porphobilinogen + H2O = hydroxymethylbilane + 4 NH4(+)</text>
        <dbReference type="Rhea" id="RHEA:13185"/>
        <dbReference type="ChEBI" id="CHEBI:15377"/>
        <dbReference type="ChEBI" id="CHEBI:28938"/>
        <dbReference type="ChEBI" id="CHEBI:57845"/>
        <dbReference type="ChEBI" id="CHEBI:58126"/>
        <dbReference type="EC" id="2.5.1.61"/>
    </reaction>
</comment>
<gene>
    <name evidence="12" type="ORF">HY29_09265</name>
</gene>
<keyword evidence="7" id="KW-0627">Porphyrin biosynthesis</keyword>
<comment type="pathway">
    <text evidence="3">Porphyrin-containing compound metabolism; protoporphyrin-IX biosynthesis; coproporphyrinogen-III from 5-aminolevulinate: step 2/4.</text>
</comment>
<dbReference type="PATRIC" id="fig|1280946.3.peg.649"/>
<dbReference type="InterPro" id="IPR022418">
    <property type="entry name" value="Porphobilinogen_deaminase_C"/>
</dbReference>
<comment type="cofactor">
    <cofactor evidence="1">
        <name>dipyrromethane</name>
        <dbReference type="ChEBI" id="CHEBI:60342"/>
    </cofactor>
</comment>
<evidence type="ECO:0000313" key="13">
    <source>
        <dbReference type="Proteomes" id="UP000027037"/>
    </source>
</evidence>
<evidence type="ECO:0000256" key="6">
    <source>
        <dbReference type="ARBA" id="ARBA00022679"/>
    </source>
</evidence>
<dbReference type="InterPro" id="IPR000860">
    <property type="entry name" value="HemC"/>
</dbReference>
<evidence type="ECO:0000256" key="5">
    <source>
        <dbReference type="ARBA" id="ARBA00011245"/>
    </source>
</evidence>
<evidence type="ECO:0000256" key="1">
    <source>
        <dbReference type="ARBA" id="ARBA00001916"/>
    </source>
</evidence>
<evidence type="ECO:0000259" key="10">
    <source>
        <dbReference type="Pfam" id="PF01379"/>
    </source>
</evidence>
<dbReference type="InterPro" id="IPR036803">
    <property type="entry name" value="Porphobilinogen_deaminase_C_sf"/>
</dbReference>